<dbReference type="NCBIfam" id="TIGR01643">
    <property type="entry name" value="YD_repeat_2x"/>
    <property type="match status" value="13"/>
</dbReference>
<dbReference type="KEGG" id="sfic:EIZ62_15695"/>
<dbReference type="InterPro" id="IPR050708">
    <property type="entry name" value="T6SS_VgrG/RHS"/>
</dbReference>
<sequence length="1531" mass="167329">MTDWLGRLGDAWEAGEKIVGTGIDKGTDVVGDVLDHAGAEGVADAVTDWGDSAASALGADVGEKQLGQSEEAEELVHGRASKITASADNLRDFATAFNMVGSGLKSVDSGPWKGEAADTFRTKFAFLPTDWLHAADAFEAAATALTAYAATVTAAQGMAREAIALFKQGNEVSRKAGDEHGKKVKAYDDARTTDAPLPDPGPFRDPGQALREQAQGILDAARRQRDDAAETANRVITEALAHAPAEKSAAERARLGVMDLALGHGVEATHFLGGAVKGTIGITNFVRSVNPLDPYNRTHPAEYYENVNMTLAGLVSTGAHPDRALKGAWDTFQEDPSEFGGRLFPEVLGTKGAGGLRSLARKALDDAKGGGGKGQAAHDGDPNDTNRQECDKQLCGDPVDMATGRMVLPQTDITLPGSLPVVFTRTFESSYRAGRWFGPAWASTVDQRLEIDAEGVVLVCEDGSLLAYPHPAPGVPVMPTHGRRWPLDRDRDTYTVTDPATGRVWHFTEHTDDVALLTQLDDRNGRWIAYEYDESGAPASIVHHGGYHLKLTTAEGRVTALRLAGAAPDGTDQEILRYGYTDGHLTSVTNSSGLPLSFGYDEHGRITSWTDTNGSRFDYVYDERHRCVYQSGSNGHMESRFTWDDTDAETGLRQTSVTDGLGHTTRFLVNDRVQVVGEIDPLGAVVRSEYDPYNRLLSRTDPLGHVTRFTYDEQGRPTEVVRPDGRAVSAEYNPLGLPVRVRSADGTVVRHTYDDKGNRTSVTDPAGATTRFSYDAAGHLVSVTDALGHATTLRCDRAGLPVAVTDPLGATSRYERDAFGRPVTLTDPLGSVTRLAWTVEGRLSRRTEPDGTEQSWTYDGEGNCLTHTDAMGAVTRFAYTDFDLLTARTGPDGVRYEFAHDTNLRLTRVTNPQGLTWDYTYDAAGRLACETDFDGRVLTYAHDASGRLTSRTNGLGQTVRFDHDALGRIVRKDAEGAVSTYEYDVFDELAVATSPDARLERLRDRHGRLKSETVNGRTLSFTYDELGRRVGRTTPGGSVSTWSYDAAGRRTGLSASGRDVAFTFDTLGREVERTVADVVSLTSSYDAASRLTAQDVTSRGGGRLQHRAYGYRPDGGLVSVTDGLSGTRRFDLDGAGRVTAVRADQWTERYAYDEAGNQTEADWPSTHPAHAATGSRAYEGTRITRAGGARYEHDAQGRVVLRQKTRLSRKPDTWRYEWDAEDRLTSVTTPDGTVWRYAYDPLGRRISKRSPLETVHFTWDGSTLCEQTTANVTLTWDHAGLRPLTQTERRTDTDDERFFAIVTDLIGTPTELVDESGNLAWRTRTTLWGTTTWNRDATAYTPLRFPGQYFDPESGLHYNYFRYYDPESARYLTQDPLGLSPAPNPAAYVDNPHTWSDPLGLGPCPPRIEGGGWDLRGDVNPLDVIPKDAVQEPWKAIPGGVEHGIKWKWTDDVTGKTVRMRVHGPDLGPHAGPNASSGPIYRIQIGRQFQDEAGNLYHAQIGNPNSPNYNETAINDTHIPWPSHLPIPYPH</sequence>
<dbReference type="PANTHER" id="PTHR32305">
    <property type="match status" value="1"/>
</dbReference>
<dbReference type="Proteomes" id="UP000422572">
    <property type="component" value="Chromosome"/>
</dbReference>
<feature type="coiled-coil region" evidence="2">
    <location>
        <begin position="211"/>
        <end position="238"/>
    </location>
</feature>
<evidence type="ECO:0000259" key="5">
    <source>
        <dbReference type="Pfam" id="PF20148"/>
    </source>
</evidence>
<feature type="domain" description="Teneurin-like YD-shell" evidence="7">
    <location>
        <begin position="1131"/>
        <end position="1375"/>
    </location>
</feature>
<dbReference type="RefSeq" id="WP_156693270.1">
    <property type="nucleotide sequence ID" value="NZ_CP034279.1"/>
</dbReference>
<accession>A0A6I6FJZ7</accession>
<proteinExistence type="predicted"/>
<gene>
    <name evidence="8" type="ORF">EIZ62_15695</name>
</gene>
<dbReference type="InterPro" id="IPR029111">
    <property type="entry name" value="Ntox30"/>
</dbReference>
<keyword evidence="2" id="KW-0175">Coiled coil</keyword>
<dbReference type="InterPro" id="IPR006530">
    <property type="entry name" value="YD"/>
</dbReference>
<feature type="region of interest" description="Disordered" evidence="3">
    <location>
        <begin position="172"/>
        <end position="208"/>
    </location>
</feature>
<feature type="domain" description="DUF6531" evidence="5">
    <location>
        <begin position="396"/>
        <end position="468"/>
    </location>
</feature>
<dbReference type="Pfam" id="PF25023">
    <property type="entry name" value="TEN_YD-shell"/>
    <property type="match status" value="1"/>
</dbReference>
<dbReference type="InterPro" id="IPR022385">
    <property type="entry name" value="Rhs_assc_core"/>
</dbReference>
<reference evidence="8 9" key="1">
    <citation type="submission" date="2018-12" db="EMBL/GenBank/DDBJ databases">
        <title>Complete genome sequence of Streptomyces ficellus NRRL8067, the producer of ficellomycin, feldamycin and nojirimycin.</title>
        <authorList>
            <person name="Zhang H."/>
            <person name="Yue R."/>
            <person name="Liu Y."/>
            <person name="Li M."/>
            <person name="Mu H."/>
            <person name="Zhang J."/>
        </authorList>
    </citation>
    <scope>NUCLEOTIDE SEQUENCE [LARGE SCALE GENOMIC DNA]</scope>
    <source>
        <strain evidence="8 9">NRRL 8067</strain>
    </source>
</reference>
<dbReference type="EMBL" id="CP034279">
    <property type="protein sequence ID" value="QGV79525.1"/>
    <property type="molecule type" value="Genomic_DNA"/>
</dbReference>
<evidence type="ECO:0000256" key="1">
    <source>
        <dbReference type="ARBA" id="ARBA00022737"/>
    </source>
</evidence>
<dbReference type="OrthoDB" id="4981820at2"/>
<dbReference type="Pfam" id="PF20148">
    <property type="entry name" value="DUF6531"/>
    <property type="match status" value="1"/>
</dbReference>
<evidence type="ECO:0000259" key="6">
    <source>
        <dbReference type="Pfam" id="PF21725"/>
    </source>
</evidence>
<feature type="domain" description="Bacterial toxin 30" evidence="4">
    <location>
        <begin position="1420"/>
        <end position="1522"/>
    </location>
</feature>
<evidence type="ECO:0000256" key="3">
    <source>
        <dbReference type="SAM" id="MobiDB-lite"/>
    </source>
</evidence>
<feature type="compositionally biased region" description="Basic and acidic residues" evidence="3">
    <location>
        <begin position="376"/>
        <end position="389"/>
    </location>
</feature>
<dbReference type="InterPro" id="IPR049082">
    <property type="entry name" value="T7SS_signal"/>
</dbReference>
<dbReference type="Pfam" id="PF21725">
    <property type="entry name" value="T7SS_signal"/>
    <property type="match status" value="1"/>
</dbReference>
<dbReference type="PANTHER" id="PTHR32305:SF15">
    <property type="entry name" value="PROTEIN RHSA-RELATED"/>
    <property type="match status" value="1"/>
</dbReference>
<dbReference type="InterPro" id="IPR056823">
    <property type="entry name" value="TEN-like_YD-shell"/>
</dbReference>
<dbReference type="Pfam" id="PF15532">
    <property type="entry name" value="Ntox30"/>
    <property type="match status" value="1"/>
</dbReference>
<name>A0A6I6FJZ7_9ACTN</name>
<protein>
    <submittedName>
        <fullName evidence="8">Type IV secretion protein Rhs</fullName>
    </submittedName>
</protein>
<feature type="region of interest" description="Disordered" evidence="3">
    <location>
        <begin position="365"/>
        <end position="389"/>
    </location>
</feature>
<feature type="compositionally biased region" description="Basic and acidic residues" evidence="3">
    <location>
        <begin position="172"/>
        <end position="192"/>
    </location>
</feature>
<dbReference type="InterPro" id="IPR045351">
    <property type="entry name" value="DUF6531"/>
</dbReference>
<evidence type="ECO:0000259" key="7">
    <source>
        <dbReference type="Pfam" id="PF25023"/>
    </source>
</evidence>
<dbReference type="NCBIfam" id="TIGR03696">
    <property type="entry name" value="Rhs_assc_core"/>
    <property type="match status" value="1"/>
</dbReference>
<organism evidence="8 9">
    <name type="scientific">Streptomyces ficellus</name>
    <dbReference type="NCBI Taxonomy" id="1977088"/>
    <lineage>
        <taxon>Bacteria</taxon>
        <taxon>Bacillati</taxon>
        <taxon>Actinomycetota</taxon>
        <taxon>Actinomycetes</taxon>
        <taxon>Kitasatosporales</taxon>
        <taxon>Streptomycetaceae</taxon>
        <taxon>Streptomyces</taxon>
    </lineage>
</organism>
<dbReference type="Pfam" id="PF05593">
    <property type="entry name" value="RHS_repeat"/>
    <property type="match status" value="8"/>
</dbReference>
<keyword evidence="9" id="KW-1185">Reference proteome</keyword>
<feature type="domain" description="Putative T7SS secretion signal" evidence="6">
    <location>
        <begin position="10"/>
        <end position="246"/>
    </location>
</feature>
<evidence type="ECO:0000259" key="4">
    <source>
        <dbReference type="Pfam" id="PF15532"/>
    </source>
</evidence>
<evidence type="ECO:0000313" key="8">
    <source>
        <dbReference type="EMBL" id="QGV79525.1"/>
    </source>
</evidence>
<evidence type="ECO:0000256" key="2">
    <source>
        <dbReference type="SAM" id="Coils"/>
    </source>
</evidence>
<evidence type="ECO:0000313" key="9">
    <source>
        <dbReference type="Proteomes" id="UP000422572"/>
    </source>
</evidence>
<dbReference type="InterPro" id="IPR031325">
    <property type="entry name" value="RHS_repeat"/>
</dbReference>
<keyword evidence="1" id="KW-0677">Repeat</keyword>
<dbReference type="Gene3D" id="2.180.10.10">
    <property type="entry name" value="RHS repeat-associated core"/>
    <property type="match status" value="3"/>
</dbReference>